<reference evidence="2" key="1">
    <citation type="submission" date="2017-02" db="UniProtKB">
        <authorList>
            <consortium name="WormBaseParasite"/>
        </authorList>
    </citation>
    <scope>IDENTIFICATION</scope>
</reference>
<evidence type="ECO:0000313" key="2">
    <source>
        <dbReference type="WBParaSite" id="ALUE_0000724101-mRNA-1"/>
    </source>
</evidence>
<dbReference type="Proteomes" id="UP000036681">
    <property type="component" value="Unplaced"/>
</dbReference>
<keyword evidence="1" id="KW-1185">Reference proteome</keyword>
<dbReference type="AlphaFoldDB" id="A0A0M3HW10"/>
<proteinExistence type="predicted"/>
<accession>A0A0M3HW10</accession>
<dbReference type="WBParaSite" id="ALUE_0000724101-mRNA-1">
    <property type="protein sequence ID" value="ALUE_0000724101-mRNA-1"/>
    <property type="gene ID" value="ALUE_0000724101"/>
</dbReference>
<organism evidence="1 2">
    <name type="scientific">Ascaris lumbricoides</name>
    <name type="common">Giant roundworm</name>
    <dbReference type="NCBI Taxonomy" id="6252"/>
    <lineage>
        <taxon>Eukaryota</taxon>
        <taxon>Metazoa</taxon>
        <taxon>Ecdysozoa</taxon>
        <taxon>Nematoda</taxon>
        <taxon>Chromadorea</taxon>
        <taxon>Rhabditida</taxon>
        <taxon>Spirurina</taxon>
        <taxon>Ascaridomorpha</taxon>
        <taxon>Ascaridoidea</taxon>
        <taxon>Ascarididae</taxon>
        <taxon>Ascaris</taxon>
    </lineage>
</organism>
<protein>
    <submittedName>
        <fullName evidence="2">Melibiase_C domain-containing protein</fullName>
    </submittedName>
</protein>
<name>A0A0M3HW10_ASCLU</name>
<sequence length="100" mass="11142">MINDGCGGSFELSDTPWITRDVGDNRRALVVLNRDGFYEGQKISEFFLPSDAETSTSSSSSANTWNNSATDIELQWTVILRTSCKATFPVPYKPNDSWKV</sequence>
<evidence type="ECO:0000313" key="1">
    <source>
        <dbReference type="Proteomes" id="UP000036681"/>
    </source>
</evidence>